<keyword evidence="2" id="KW-0472">Membrane</keyword>
<evidence type="ECO:0000313" key="5">
    <source>
        <dbReference type="Proteomes" id="UP000249341"/>
    </source>
</evidence>
<gene>
    <name evidence="4" type="ORF">B0I29_110197</name>
</gene>
<evidence type="ECO:0000256" key="1">
    <source>
        <dbReference type="SAM" id="MobiDB-lite"/>
    </source>
</evidence>
<feature type="region of interest" description="Disordered" evidence="1">
    <location>
        <begin position="130"/>
        <end position="250"/>
    </location>
</feature>
<evidence type="ECO:0000256" key="2">
    <source>
        <dbReference type="SAM" id="Phobius"/>
    </source>
</evidence>
<keyword evidence="5" id="KW-1185">Reference proteome</keyword>
<keyword evidence="2" id="KW-1133">Transmembrane helix</keyword>
<dbReference type="Proteomes" id="UP000249341">
    <property type="component" value="Unassembled WGS sequence"/>
</dbReference>
<protein>
    <submittedName>
        <fullName evidence="4">Uncharacterized protein</fullName>
    </submittedName>
</protein>
<dbReference type="RefSeq" id="WP_146616859.1">
    <property type="nucleotide sequence ID" value="NZ_JACHWI010000004.1"/>
</dbReference>
<feature type="compositionally biased region" description="Low complexity" evidence="1">
    <location>
        <begin position="164"/>
        <end position="175"/>
    </location>
</feature>
<name>A0A327ZH46_9ACTN</name>
<keyword evidence="3" id="KW-0732">Signal</keyword>
<keyword evidence="2" id="KW-0812">Transmembrane</keyword>
<reference evidence="4 5" key="1">
    <citation type="submission" date="2018-06" db="EMBL/GenBank/DDBJ databases">
        <title>Genomic Encyclopedia of Type Strains, Phase III (KMG-III): the genomes of soil and plant-associated and newly described type strains.</title>
        <authorList>
            <person name="Whitman W."/>
        </authorList>
    </citation>
    <scope>NUCLEOTIDE SEQUENCE [LARGE SCALE GENOMIC DNA]</scope>
    <source>
        <strain evidence="4 5">CGMCC 4.7090</strain>
    </source>
</reference>
<evidence type="ECO:0000313" key="4">
    <source>
        <dbReference type="EMBL" id="RAK35441.1"/>
    </source>
</evidence>
<accession>A0A327ZH46</accession>
<organism evidence="4 5">
    <name type="scientific">Actinoplanes lutulentus</name>
    <dbReference type="NCBI Taxonomy" id="1287878"/>
    <lineage>
        <taxon>Bacteria</taxon>
        <taxon>Bacillati</taxon>
        <taxon>Actinomycetota</taxon>
        <taxon>Actinomycetes</taxon>
        <taxon>Micromonosporales</taxon>
        <taxon>Micromonosporaceae</taxon>
        <taxon>Actinoplanes</taxon>
    </lineage>
</organism>
<comment type="caution">
    <text evidence="4">The sequence shown here is derived from an EMBL/GenBank/DDBJ whole genome shotgun (WGS) entry which is preliminary data.</text>
</comment>
<feature type="compositionally biased region" description="Low complexity" evidence="1">
    <location>
        <begin position="195"/>
        <end position="209"/>
    </location>
</feature>
<feature type="chain" id="PRO_5016305872" evidence="3">
    <location>
        <begin position="32"/>
        <end position="327"/>
    </location>
</feature>
<feature type="transmembrane region" description="Helical" evidence="2">
    <location>
        <begin position="294"/>
        <end position="317"/>
    </location>
</feature>
<dbReference type="OrthoDB" id="3383382at2"/>
<dbReference type="EMBL" id="QLMJ01000010">
    <property type="protein sequence ID" value="RAK35441.1"/>
    <property type="molecule type" value="Genomic_DNA"/>
</dbReference>
<proteinExistence type="predicted"/>
<feature type="signal peptide" evidence="3">
    <location>
        <begin position="1"/>
        <end position="31"/>
    </location>
</feature>
<dbReference type="AlphaFoldDB" id="A0A327ZH46"/>
<evidence type="ECO:0000256" key="3">
    <source>
        <dbReference type="SAM" id="SignalP"/>
    </source>
</evidence>
<sequence length="327" mass="33193">MSRRVRYRVAAVFLCGLIFGAPLLASGTASAEQLDPGDRRVSFNGDGVLGLTCESKPSVESMKVPADSVIQVRNRTGHDARLKLGNVEKGTIPEDGSADLVFRRGTTSVMLTPECDHGEDVVPMIVTAEPSATSGRPNLSPRPQGGAATLSKPSGSGSPARTHGGSSKSGAASAAQRPDRGANSSRTDSRRTATDRPQASVSSAASAAAMPQGAVSQRLRAKPVRGTGGVGAPAFAGMPPGKAVSKKTAPATDSVIPSISDEFAVPVLDDEEPSAVAATDPVAAVGPIREGKPIGLLGMTALVCVLGVSIAAIRAIVSQRASRTNVA</sequence>